<evidence type="ECO:0000313" key="2">
    <source>
        <dbReference type="Proteomes" id="UP000295008"/>
    </source>
</evidence>
<sequence length="95" mass="10509">MNSYTDQIAPKSRTSLEAIIAKGTENIIQLTGLKLLGVVGAIPEESNYLLKIELIEREGIPNTMDSVGLYEVNVDPGGNLISYSRVDMRKRGEHY</sequence>
<accession>A0A4R1QUN5</accession>
<name>A0A4R1QUN5_HYDET</name>
<gene>
    <name evidence="1" type="ORF">EDC14_104814</name>
</gene>
<proteinExistence type="predicted"/>
<reference evidence="1 2" key="1">
    <citation type="submission" date="2019-03" db="EMBL/GenBank/DDBJ databases">
        <title>Genomic Encyclopedia of Type Strains, Phase IV (KMG-IV): sequencing the most valuable type-strain genomes for metagenomic binning, comparative biology and taxonomic classification.</title>
        <authorList>
            <person name="Goeker M."/>
        </authorList>
    </citation>
    <scope>NUCLEOTIDE SEQUENCE [LARGE SCALE GENOMIC DNA]</scope>
    <source>
        <strain evidence="1 2">LX-B</strain>
    </source>
</reference>
<dbReference type="EMBL" id="SLUN01000048">
    <property type="protein sequence ID" value="TCL56801.1"/>
    <property type="molecule type" value="Genomic_DNA"/>
</dbReference>
<keyword evidence="2" id="KW-1185">Reference proteome</keyword>
<dbReference type="InterPro" id="IPR008634">
    <property type="entry name" value="Gas-vesicle_GvpO"/>
</dbReference>
<dbReference type="GO" id="GO:0031412">
    <property type="term" value="P:gas vesicle organization"/>
    <property type="evidence" value="ECO:0007669"/>
    <property type="project" value="InterPro"/>
</dbReference>
<comment type="caution">
    <text evidence="1">The sequence shown here is derived from an EMBL/GenBank/DDBJ whole genome shotgun (WGS) entry which is preliminary data.</text>
</comment>
<dbReference type="AlphaFoldDB" id="A0A4R1QUN5"/>
<evidence type="ECO:0000313" key="1">
    <source>
        <dbReference type="EMBL" id="TCL56801.1"/>
    </source>
</evidence>
<dbReference type="OrthoDB" id="163447at2"/>
<dbReference type="Proteomes" id="UP000295008">
    <property type="component" value="Unassembled WGS sequence"/>
</dbReference>
<dbReference type="Pfam" id="PF05800">
    <property type="entry name" value="GvpO"/>
    <property type="match status" value="1"/>
</dbReference>
<protein>
    <submittedName>
        <fullName evidence="1">Gas vesicle protein GvpO</fullName>
    </submittedName>
</protein>
<dbReference type="RefSeq" id="WP_132017251.1">
    <property type="nucleotide sequence ID" value="NZ_SLUN01000048.1"/>
</dbReference>
<organism evidence="1 2">
    <name type="scientific">Hydrogenispora ethanolica</name>
    <dbReference type="NCBI Taxonomy" id="1082276"/>
    <lineage>
        <taxon>Bacteria</taxon>
        <taxon>Bacillati</taxon>
        <taxon>Bacillota</taxon>
        <taxon>Hydrogenispora</taxon>
    </lineage>
</organism>